<comment type="caution">
    <text evidence="2">The sequence shown here is derived from an EMBL/GenBank/DDBJ whole genome shotgun (WGS) entry which is preliminary data.</text>
</comment>
<accession>A0A0M0K1I1</accession>
<dbReference type="OrthoDB" id="10260867at2759"/>
<dbReference type="SUPFAM" id="SSF56300">
    <property type="entry name" value="Metallo-dependent phosphatases"/>
    <property type="match status" value="1"/>
</dbReference>
<dbReference type="Proteomes" id="UP000037460">
    <property type="component" value="Unassembled WGS sequence"/>
</dbReference>
<dbReference type="PANTHER" id="PTHR43143">
    <property type="entry name" value="METALLOPHOSPHOESTERASE, CALCINEURIN SUPERFAMILY"/>
    <property type="match status" value="1"/>
</dbReference>
<dbReference type="PANTHER" id="PTHR43143:SF4">
    <property type="entry name" value="CALCINEURIN-LIKE PHOSPHOESTERASE DOMAIN-CONTAINING PROTEIN"/>
    <property type="match status" value="1"/>
</dbReference>
<dbReference type="EMBL" id="JWZX01001709">
    <property type="protein sequence ID" value="KOO32660.1"/>
    <property type="molecule type" value="Genomic_DNA"/>
</dbReference>
<sequence>MEDYGTGRSHFVPIIQDAKKVGVSAFVISLGDLGESKSVYPDKTNELFAGTTECHELAHQFLSSFGAPYEVIAGNHDLEGIDEFATDKANLEAFLRIHGKPTPHFMTQVAEKTLIVGLGSTVFRDAKYTSHEVTIDEAQLAWFESMLEEHPAEEGWKIFMFSHAPPIGSGLRVLQENHVVNGCCWLNHSGGKTTRKFIELVRKHRSIKAWFSGHFHLGQDYQDSITFPTIPREQGPYPNRGSCVFAQTSVMRSGASRDTRQQSRLVRGNKEGFEICTVNHVDGGSIRLDATITYSDSTHEVGVYAHEHDDYIHEQFTKVYSPAEGDENYVPPSADDPLRIDASRGDDVDMDTIAWWKMNTGQVLGVYDGRLIEYDPSTLAPLGLVTGADELLGKKIVVVASGVQQECVIGSVEAGMEGADCANFEGEEQSMMLACDVEGTLTVIQPNEDGSYWRKIVRNKMVRMKEKRREQVC</sequence>
<gene>
    <name evidence="2" type="ORF">Ctob_012961</name>
</gene>
<reference evidence="3" key="1">
    <citation type="journal article" date="2015" name="PLoS Genet.">
        <title>Genome Sequence and Transcriptome Analyses of Chrysochromulina tobin: Metabolic Tools for Enhanced Algal Fitness in the Prominent Order Prymnesiales (Haptophyceae).</title>
        <authorList>
            <person name="Hovde B.T."/>
            <person name="Deodato C.R."/>
            <person name="Hunsperger H.M."/>
            <person name="Ryken S.A."/>
            <person name="Yost W."/>
            <person name="Jha R.K."/>
            <person name="Patterson J."/>
            <person name="Monnat R.J. Jr."/>
            <person name="Barlow S.B."/>
            <person name="Starkenburg S.R."/>
            <person name="Cattolico R.A."/>
        </authorList>
    </citation>
    <scope>NUCLEOTIDE SEQUENCE</scope>
    <source>
        <strain evidence="3">CCMP291</strain>
    </source>
</reference>
<dbReference type="GO" id="GO:0016787">
    <property type="term" value="F:hydrolase activity"/>
    <property type="evidence" value="ECO:0007669"/>
    <property type="project" value="InterPro"/>
</dbReference>
<name>A0A0M0K1I1_9EUKA</name>
<dbReference type="AlphaFoldDB" id="A0A0M0K1I1"/>
<protein>
    <recommendedName>
        <fullName evidence="1">Calcineurin-like phosphoesterase domain-containing protein</fullName>
    </recommendedName>
</protein>
<dbReference type="Gene3D" id="3.60.21.10">
    <property type="match status" value="1"/>
</dbReference>
<dbReference type="InterPro" id="IPR029052">
    <property type="entry name" value="Metallo-depent_PP-like"/>
</dbReference>
<keyword evidence="3" id="KW-1185">Reference proteome</keyword>
<dbReference type="InterPro" id="IPR051918">
    <property type="entry name" value="STPP_CPPED1"/>
</dbReference>
<dbReference type="Pfam" id="PF00149">
    <property type="entry name" value="Metallophos"/>
    <property type="match status" value="1"/>
</dbReference>
<feature type="domain" description="Calcineurin-like phosphoesterase" evidence="1">
    <location>
        <begin position="15"/>
        <end position="216"/>
    </location>
</feature>
<evidence type="ECO:0000313" key="3">
    <source>
        <dbReference type="Proteomes" id="UP000037460"/>
    </source>
</evidence>
<proteinExistence type="predicted"/>
<dbReference type="InterPro" id="IPR004843">
    <property type="entry name" value="Calcineurin-like_PHP"/>
</dbReference>
<organism evidence="2 3">
    <name type="scientific">Chrysochromulina tobinii</name>
    <dbReference type="NCBI Taxonomy" id="1460289"/>
    <lineage>
        <taxon>Eukaryota</taxon>
        <taxon>Haptista</taxon>
        <taxon>Haptophyta</taxon>
        <taxon>Prymnesiophyceae</taxon>
        <taxon>Prymnesiales</taxon>
        <taxon>Chrysochromulinaceae</taxon>
        <taxon>Chrysochromulina</taxon>
    </lineage>
</organism>
<evidence type="ECO:0000259" key="1">
    <source>
        <dbReference type="Pfam" id="PF00149"/>
    </source>
</evidence>
<evidence type="ECO:0000313" key="2">
    <source>
        <dbReference type="EMBL" id="KOO32660.1"/>
    </source>
</evidence>